<keyword evidence="1" id="KW-0472">Membrane</keyword>
<reference evidence="3 4" key="1">
    <citation type="submission" date="2017-09" db="EMBL/GenBank/DDBJ databases">
        <title>Genome sequences of Natrinema ejinorence JCM 13890T.</title>
        <authorList>
            <person name="Roh S.W."/>
            <person name="Kim Y.B."/>
            <person name="Kim J.Y."/>
        </authorList>
    </citation>
    <scope>NUCLEOTIDE SEQUENCE [LARGE SCALE GENOMIC DNA]</scope>
    <source>
        <strain evidence="3 4">JCM 13890</strain>
    </source>
</reference>
<evidence type="ECO:0000259" key="2">
    <source>
        <dbReference type="Pfam" id="PF12773"/>
    </source>
</evidence>
<dbReference type="Pfam" id="PF12773">
    <property type="entry name" value="DZR"/>
    <property type="match status" value="1"/>
</dbReference>
<comment type="caution">
    <text evidence="3">The sequence shown here is derived from an EMBL/GenBank/DDBJ whole genome shotgun (WGS) entry which is preliminary data.</text>
</comment>
<feature type="transmembrane region" description="Helical" evidence="1">
    <location>
        <begin position="52"/>
        <end position="72"/>
    </location>
</feature>
<dbReference type="Proteomes" id="UP000219689">
    <property type="component" value="Unassembled WGS sequence"/>
</dbReference>
<proteinExistence type="predicted"/>
<keyword evidence="4" id="KW-1185">Reference proteome</keyword>
<evidence type="ECO:0000313" key="4">
    <source>
        <dbReference type="Proteomes" id="UP000219689"/>
    </source>
</evidence>
<name>A0A2A5QYH5_9EURY</name>
<evidence type="ECO:0000256" key="1">
    <source>
        <dbReference type="SAM" id="Phobius"/>
    </source>
</evidence>
<sequence>MPMSETDEVIDELTRPIVKLLVALVGLFVLRFIAVNLPGVETQIPGLTRVTFGALAGAIISLVMVGIIVSFAREIEPRLNRVLSGPDHIVMDISEAVKYALFLAGILIAYNGLEGVIVPFLIPDPGPWVYDVVFLAMALAPTILIAQRIYRNIEEITDIITRQVKSATTIDVTCPSCSESVRANLEFCPECGDELPDRGSNVDAAATATCPDCGSDVRSGVSFCGSCGSNVTTGD</sequence>
<organism evidence="3 4">
    <name type="scientific">Natrinema ejinorense</name>
    <dbReference type="NCBI Taxonomy" id="373386"/>
    <lineage>
        <taxon>Archaea</taxon>
        <taxon>Methanobacteriati</taxon>
        <taxon>Methanobacteriota</taxon>
        <taxon>Stenosarchaea group</taxon>
        <taxon>Halobacteria</taxon>
        <taxon>Halobacteriales</taxon>
        <taxon>Natrialbaceae</taxon>
        <taxon>Natrinema</taxon>
    </lineage>
</organism>
<feature type="transmembrane region" description="Helical" evidence="1">
    <location>
        <begin position="99"/>
        <end position="122"/>
    </location>
</feature>
<accession>A0A2A5QYH5</accession>
<dbReference type="InterPro" id="IPR025874">
    <property type="entry name" value="DZR"/>
</dbReference>
<feature type="domain" description="DZANK-type" evidence="2">
    <location>
        <begin position="174"/>
        <end position="228"/>
    </location>
</feature>
<keyword evidence="1" id="KW-1133">Transmembrane helix</keyword>
<feature type="transmembrane region" description="Helical" evidence="1">
    <location>
        <begin position="20"/>
        <end position="40"/>
    </location>
</feature>
<evidence type="ECO:0000313" key="3">
    <source>
        <dbReference type="EMBL" id="PCR91881.1"/>
    </source>
</evidence>
<protein>
    <recommendedName>
        <fullName evidence="2">DZANK-type domain-containing protein</fullName>
    </recommendedName>
</protein>
<dbReference type="EMBL" id="NXNI01000001">
    <property type="protein sequence ID" value="PCR91881.1"/>
    <property type="molecule type" value="Genomic_DNA"/>
</dbReference>
<feature type="transmembrane region" description="Helical" evidence="1">
    <location>
        <begin position="128"/>
        <end position="146"/>
    </location>
</feature>
<gene>
    <name evidence="3" type="ORF">CP557_15955</name>
</gene>
<keyword evidence="1" id="KW-0812">Transmembrane</keyword>
<dbReference type="AlphaFoldDB" id="A0A2A5QYH5"/>